<dbReference type="GO" id="GO:0003700">
    <property type="term" value="F:DNA-binding transcription factor activity"/>
    <property type="evidence" value="ECO:0007669"/>
    <property type="project" value="InterPro"/>
</dbReference>
<comment type="subcellular location">
    <subcellularLocation>
        <location evidence="1">Cytoplasm</location>
    </subcellularLocation>
</comment>
<dbReference type="KEGG" id="sper:EW093_00675"/>
<dbReference type="GO" id="GO:0043565">
    <property type="term" value="F:sequence-specific DNA binding"/>
    <property type="evidence" value="ECO:0007669"/>
    <property type="project" value="InterPro"/>
</dbReference>
<reference evidence="11 12" key="1">
    <citation type="submission" date="2019-02" db="EMBL/GenBank/DDBJ databases">
        <authorList>
            <person name="Fomenkov A."/>
            <person name="Dubinina G."/>
            <person name="Grabovich M."/>
            <person name="Vincze T."/>
            <person name="Roberts R.J."/>
        </authorList>
    </citation>
    <scope>NUCLEOTIDE SEQUENCE [LARGE SCALE GENOMIC DNA]</scope>
    <source>
        <strain evidence="11 12">P</strain>
    </source>
</reference>
<keyword evidence="7" id="KW-0804">Transcription</keyword>
<dbReference type="GO" id="GO:0000160">
    <property type="term" value="P:phosphorelay signal transduction system"/>
    <property type="evidence" value="ECO:0007669"/>
    <property type="project" value="UniProtKB-KW"/>
</dbReference>
<evidence type="ECO:0000313" key="12">
    <source>
        <dbReference type="Proteomes" id="UP000323824"/>
    </source>
</evidence>
<accession>A0A5C1Q8I5</accession>
<dbReference type="Proteomes" id="UP000323824">
    <property type="component" value="Chromosome"/>
</dbReference>
<dbReference type="InterPro" id="IPR051552">
    <property type="entry name" value="HptR"/>
</dbReference>
<evidence type="ECO:0000256" key="6">
    <source>
        <dbReference type="ARBA" id="ARBA00023125"/>
    </source>
</evidence>
<dbReference type="PANTHER" id="PTHR42713:SF3">
    <property type="entry name" value="TRANSCRIPTIONAL REGULATORY PROTEIN HPTR"/>
    <property type="match status" value="1"/>
</dbReference>
<evidence type="ECO:0000259" key="10">
    <source>
        <dbReference type="PROSITE" id="PS50110"/>
    </source>
</evidence>
<keyword evidence="2" id="KW-0963">Cytoplasm</keyword>
<dbReference type="InterPro" id="IPR011006">
    <property type="entry name" value="CheY-like_superfamily"/>
</dbReference>
<dbReference type="EMBL" id="CP035807">
    <property type="protein sequence ID" value="QEN03279.1"/>
    <property type="molecule type" value="Genomic_DNA"/>
</dbReference>
<evidence type="ECO:0000256" key="3">
    <source>
        <dbReference type="ARBA" id="ARBA00022553"/>
    </source>
</evidence>
<reference evidence="11 12" key="2">
    <citation type="submission" date="2019-09" db="EMBL/GenBank/DDBJ databases">
        <title>Complete Genome Sequence and Methylome Analysis of free living Spirochaetas.</title>
        <authorList>
            <person name="Leshcheva N."/>
            <person name="Mikheeva N."/>
        </authorList>
    </citation>
    <scope>NUCLEOTIDE SEQUENCE [LARGE SCALE GENOMIC DNA]</scope>
    <source>
        <strain evidence="11 12">P</strain>
    </source>
</reference>
<protein>
    <submittedName>
        <fullName evidence="11">Response regulator</fullName>
    </submittedName>
</protein>
<proteinExistence type="predicted"/>
<dbReference type="SMART" id="SM00342">
    <property type="entry name" value="HTH_ARAC"/>
    <property type="match status" value="1"/>
</dbReference>
<evidence type="ECO:0000259" key="9">
    <source>
        <dbReference type="PROSITE" id="PS01124"/>
    </source>
</evidence>
<dbReference type="InterPro" id="IPR020449">
    <property type="entry name" value="Tscrpt_reg_AraC-type_HTH"/>
</dbReference>
<dbReference type="GO" id="GO:0005737">
    <property type="term" value="C:cytoplasm"/>
    <property type="evidence" value="ECO:0007669"/>
    <property type="project" value="UniProtKB-SubCell"/>
</dbReference>
<dbReference type="SMART" id="SM00448">
    <property type="entry name" value="REC"/>
    <property type="match status" value="1"/>
</dbReference>
<dbReference type="Pfam" id="PF12833">
    <property type="entry name" value="HTH_18"/>
    <property type="match status" value="1"/>
</dbReference>
<feature type="modified residue" description="4-aspartylphosphate" evidence="8">
    <location>
        <position position="55"/>
    </location>
</feature>
<evidence type="ECO:0000313" key="11">
    <source>
        <dbReference type="EMBL" id="QEN03279.1"/>
    </source>
</evidence>
<dbReference type="RefSeq" id="WP_149566539.1">
    <property type="nucleotide sequence ID" value="NZ_CP035807.1"/>
</dbReference>
<dbReference type="SUPFAM" id="SSF46689">
    <property type="entry name" value="Homeodomain-like"/>
    <property type="match status" value="2"/>
</dbReference>
<dbReference type="InterPro" id="IPR001789">
    <property type="entry name" value="Sig_transdc_resp-reg_receiver"/>
</dbReference>
<dbReference type="OrthoDB" id="327083at2"/>
<feature type="domain" description="Response regulatory" evidence="10">
    <location>
        <begin position="3"/>
        <end position="120"/>
    </location>
</feature>
<dbReference type="Gene3D" id="3.40.50.2300">
    <property type="match status" value="1"/>
</dbReference>
<dbReference type="CDD" id="cd17536">
    <property type="entry name" value="REC_YesN-like"/>
    <property type="match status" value="1"/>
</dbReference>
<evidence type="ECO:0000256" key="8">
    <source>
        <dbReference type="PROSITE-ProRule" id="PRU00169"/>
    </source>
</evidence>
<dbReference type="Gene3D" id="1.10.10.60">
    <property type="entry name" value="Homeodomain-like"/>
    <property type="match status" value="2"/>
</dbReference>
<feature type="domain" description="HTH araC/xylS-type" evidence="9">
    <location>
        <begin position="396"/>
        <end position="494"/>
    </location>
</feature>
<evidence type="ECO:0000256" key="7">
    <source>
        <dbReference type="ARBA" id="ARBA00023163"/>
    </source>
</evidence>
<dbReference type="PROSITE" id="PS50110">
    <property type="entry name" value="RESPONSE_REGULATORY"/>
    <property type="match status" value="1"/>
</dbReference>
<dbReference type="InterPro" id="IPR018060">
    <property type="entry name" value="HTH_AraC"/>
</dbReference>
<dbReference type="InterPro" id="IPR018062">
    <property type="entry name" value="HTH_AraC-typ_CS"/>
</dbReference>
<keyword evidence="4" id="KW-0902">Two-component regulatory system</keyword>
<keyword evidence="6" id="KW-0238">DNA-binding</keyword>
<evidence type="ECO:0000256" key="5">
    <source>
        <dbReference type="ARBA" id="ARBA00023015"/>
    </source>
</evidence>
<evidence type="ECO:0000256" key="4">
    <source>
        <dbReference type="ARBA" id="ARBA00023012"/>
    </source>
</evidence>
<evidence type="ECO:0000256" key="1">
    <source>
        <dbReference type="ARBA" id="ARBA00004496"/>
    </source>
</evidence>
<evidence type="ECO:0000256" key="2">
    <source>
        <dbReference type="ARBA" id="ARBA00022490"/>
    </source>
</evidence>
<dbReference type="Pfam" id="PF00072">
    <property type="entry name" value="Response_reg"/>
    <property type="match status" value="1"/>
</dbReference>
<sequence length="498" mass="58403">MYRVVIVDDEEPVLESLTFIFNKYVTDFKLCGKARSGTEALDVIKAQAPDLVFMDIQMPGLNGIEVIKQLRPLFPKTIFILSTAYERFDIAQKAIRLGVFSYLVKPVSKNKILDELIKVKIQLDRDVEAKDNELEGFNKKIKKREKFQKEFLTSLMWKSPTIDEWTIFADLSLIKSDSAKIYIFVVDNDVNSSLKKEIYGKIVKKVEYKYNLISTQIGDKLITLFPEDRFLHRLTEDLQKIFFEITNVKIEMGIGSLKIYSKLSESYNEAYNQLSKNSMGEIKKDHDNERILLIYREISTAERENGKIIYNDFWTSIFNSYDFIVAKGKLVALYTLMLQRIDIAIQRDNNFDIDPSEQIIPLNNMDDWISWSNFAIDRYYDLMEVVKNNTYPKILKLAIKFITEQFDKPIQLSTVAKKCNVSASYLSRLFTEHMNKKFIDYVNQYRIDRAISLLKEEQVTIKEASFRVGYQDPNYFSRIFRKYMGVSPSSIERRFRNE</sequence>
<dbReference type="PROSITE" id="PS01124">
    <property type="entry name" value="HTH_ARAC_FAMILY_2"/>
    <property type="match status" value="1"/>
</dbReference>
<dbReference type="AlphaFoldDB" id="A0A5C1Q8I5"/>
<name>A0A5C1Q8I5_9SPIO</name>
<dbReference type="SUPFAM" id="SSF52172">
    <property type="entry name" value="CheY-like"/>
    <property type="match status" value="1"/>
</dbReference>
<organism evidence="11 12">
    <name type="scientific">Thiospirochaeta perfilievii</name>
    <dbReference type="NCBI Taxonomy" id="252967"/>
    <lineage>
        <taxon>Bacteria</taxon>
        <taxon>Pseudomonadati</taxon>
        <taxon>Spirochaetota</taxon>
        <taxon>Spirochaetia</taxon>
        <taxon>Spirochaetales</taxon>
        <taxon>Spirochaetaceae</taxon>
        <taxon>Thiospirochaeta</taxon>
    </lineage>
</organism>
<gene>
    <name evidence="11" type="ORF">EW093_00675</name>
</gene>
<keyword evidence="12" id="KW-1185">Reference proteome</keyword>
<keyword evidence="5" id="KW-0805">Transcription regulation</keyword>
<dbReference type="PROSITE" id="PS00041">
    <property type="entry name" value="HTH_ARAC_FAMILY_1"/>
    <property type="match status" value="1"/>
</dbReference>
<dbReference type="PANTHER" id="PTHR42713">
    <property type="entry name" value="HISTIDINE KINASE-RELATED"/>
    <property type="match status" value="1"/>
</dbReference>
<keyword evidence="3 8" id="KW-0597">Phosphoprotein</keyword>
<dbReference type="InterPro" id="IPR009057">
    <property type="entry name" value="Homeodomain-like_sf"/>
</dbReference>
<dbReference type="PRINTS" id="PR00032">
    <property type="entry name" value="HTHARAC"/>
</dbReference>